<feature type="compositionally biased region" description="Basic residues" evidence="1">
    <location>
        <begin position="1"/>
        <end position="10"/>
    </location>
</feature>
<feature type="non-terminal residue" evidence="2">
    <location>
        <position position="79"/>
    </location>
</feature>
<accession>A0A382R3L6</accession>
<evidence type="ECO:0000256" key="1">
    <source>
        <dbReference type="SAM" id="MobiDB-lite"/>
    </source>
</evidence>
<organism evidence="2">
    <name type="scientific">marine metagenome</name>
    <dbReference type="NCBI Taxonomy" id="408172"/>
    <lineage>
        <taxon>unclassified sequences</taxon>
        <taxon>metagenomes</taxon>
        <taxon>ecological metagenomes</taxon>
    </lineage>
</organism>
<reference evidence="2" key="1">
    <citation type="submission" date="2018-05" db="EMBL/GenBank/DDBJ databases">
        <authorList>
            <person name="Lanie J.A."/>
            <person name="Ng W.-L."/>
            <person name="Kazmierczak K.M."/>
            <person name="Andrzejewski T.M."/>
            <person name="Davidsen T.M."/>
            <person name="Wayne K.J."/>
            <person name="Tettelin H."/>
            <person name="Glass J.I."/>
            <person name="Rusch D."/>
            <person name="Podicherti R."/>
            <person name="Tsui H.-C.T."/>
            <person name="Winkler M.E."/>
        </authorList>
    </citation>
    <scope>NUCLEOTIDE SEQUENCE</scope>
</reference>
<sequence length="79" mass="8853">AVRGGRRRAARFQDRGSQEPRGFPPRLRALCRRHPLLFGAGVCHPFSRRGRLYQDDAPPLSQRRSRRPVASGVGGSDDM</sequence>
<feature type="non-terminal residue" evidence="2">
    <location>
        <position position="1"/>
    </location>
</feature>
<gene>
    <name evidence="2" type="ORF">METZ01_LOCUS344664</name>
</gene>
<evidence type="ECO:0000313" key="2">
    <source>
        <dbReference type="EMBL" id="SVC91810.1"/>
    </source>
</evidence>
<feature type="region of interest" description="Disordered" evidence="1">
    <location>
        <begin position="1"/>
        <end position="24"/>
    </location>
</feature>
<dbReference type="EMBL" id="UINC01118584">
    <property type="protein sequence ID" value="SVC91810.1"/>
    <property type="molecule type" value="Genomic_DNA"/>
</dbReference>
<dbReference type="AlphaFoldDB" id="A0A382R3L6"/>
<feature type="region of interest" description="Disordered" evidence="1">
    <location>
        <begin position="48"/>
        <end position="79"/>
    </location>
</feature>
<protein>
    <submittedName>
        <fullName evidence="2">Uncharacterized protein</fullName>
    </submittedName>
</protein>
<proteinExistence type="predicted"/>
<name>A0A382R3L6_9ZZZZ</name>